<dbReference type="Pfam" id="PF19457">
    <property type="entry name" value="DUF5994"/>
    <property type="match status" value="1"/>
</dbReference>
<evidence type="ECO:0000313" key="2">
    <source>
        <dbReference type="EMBL" id="MDG3013847.1"/>
    </source>
</evidence>
<comment type="caution">
    <text evidence="2">The sequence shown here is derived from an EMBL/GenBank/DDBJ whole genome shotgun (WGS) entry which is preliminary data.</text>
</comment>
<evidence type="ECO:0000313" key="3">
    <source>
        <dbReference type="Proteomes" id="UP001152755"/>
    </source>
</evidence>
<name>A0A9X4LZ32_9ACTN</name>
<gene>
    <name evidence="2" type="ORF">NVS88_04660</name>
</gene>
<dbReference type="AlphaFoldDB" id="A0A9X4LZ32"/>
<keyword evidence="3" id="KW-1185">Reference proteome</keyword>
<evidence type="ECO:0000256" key="1">
    <source>
        <dbReference type="SAM" id="MobiDB-lite"/>
    </source>
</evidence>
<dbReference type="InterPro" id="IPR046036">
    <property type="entry name" value="DUF5994"/>
</dbReference>
<dbReference type="EMBL" id="JANRHA010000002">
    <property type="protein sequence ID" value="MDG3013847.1"/>
    <property type="molecule type" value="Genomic_DNA"/>
</dbReference>
<reference evidence="2" key="1">
    <citation type="submission" date="2022-08" db="EMBL/GenBank/DDBJ databases">
        <title>Genome analysis of Corynebacteriales strain.</title>
        <authorList>
            <person name="Lee S.D."/>
        </authorList>
    </citation>
    <scope>NUCLEOTIDE SEQUENCE</scope>
    <source>
        <strain evidence="2">D3-21</strain>
    </source>
</reference>
<sequence>MRLNPTFAGFINGAWWPRTRDLTHGLPALLDALFAQVGLAERVIYDLDEWSPAPERIRVHDHTVRLDGYRFQPRNTLYVLFAHRIRLTLLVVPPCAEPRFAHATLMAAATPNDATSADELLMTGVREATDRSDHVAAQKHWGADDGPATARWRRSRPRR</sequence>
<accession>A0A9X4LZ32</accession>
<proteinExistence type="predicted"/>
<dbReference type="Proteomes" id="UP001152755">
    <property type="component" value="Unassembled WGS sequence"/>
</dbReference>
<dbReference type="RefSeq" id="WP_332519331.1">
    <property type="nucleotide sequence ID" value="NZ_JANRHA010000002.1"/>
</dbReference>
<feature type="region of interest" description="Disordered" evidence="1">
    <location>
        <begin position="129"/>
        <end position="159"/>
    </location>
</feature>
<organism evidence="2 3">
    <name type="scientific">Speluncibacter jeojiensis</name>
    <dbReference type="NCBI Taxonomy" id="2710754"/>
    <lineage>
        <taxon>Bacteria</taxon>
        <taxon>Bacillati</taxon>
        <taxon>Actinomycetota</taxon>
        <taxon>Actinomycetes</taxon>
        <taxon>Mycobacteriales</taxon>
        <taxon>Speluncibacteraceae</taxon>
        <taxon>Speluncibacter</taxon>
    </lineage>
</organism>
<protein>
    <submittedName>
        <fullName evidence="2">DUF5994 family protein</fullName>
    </submittedName>
</protein>